<keyword evidence="1" id="KW-1133">Transmembrane helix</keyword>
<dbReference type="InterPro" id="IPR027417">
    <property type="entry name" value="P-loop_NTPase"/>
</dbReference>
<reference evidence="4 5" key="1">
    <citation type="submission" date="2017-07" db="EMBL/GenBank/DDBJ databases">
        <title>Mechanisms for carbon and nitrogen cycling indicate functional differentiation within the Candidate Phyla Radiation.</title>
        <authorList>
            <person name="Danczak R.E."/>
            <person name="Johnston M.D."/>
            <person name="Kenah C."/>
            <person name="Slattery M."/>
            <person name="Wrighton K.C."/>
            <person name="Wilkins M.J."/>
        </authorList>
    </citation>
    <scope>NUCLEOTIDE SEQUENCE [LARGE SCALE GENOMIC DNA]</scope>
    <source>
        <strain evidence="4">Gr01-1014_77</strain>
    </source>
</reference>
<dbReference type="Pfam" id="PF26449">
    <property type="entry name" value="DUF8128"/>
    <property type="match status" value="1"/>
</dbReference>
<dbReference type="SUPFAM" id="SSF52540">
    <property type="entry name" value="P-loop containing nucleoside triphosphate hydrolases"/>
    <property type="match status" value="1"/>
</dbReference>
<gene>
    <name evidence="4" type="ORF">G01um101477_633</name>
</gene>
<evidence type="ECO:0000313" key="5">
    <source>
        <dbReference type="Proteomes" id="UP000319613"/>
    </source>
</evidence>
<evidence type="ECO:0000259" key="2">
    <source>
        <dbReference type="Pfam" id="PF10412"/>
    </source>
</evidence>
<organism evidence="4 5">
    <name type="scientific">Candidatus Doudnabacteria bacterium Gr01-1014_77</name>
    <dbReference type="NCBI Taxonomy" id="2017133"/>
    <lineage>
        <taxon>Bacteria</taxon>
        <taxon>Candidatus Doudnaibacteriota</taxon>
    </lineage>
</organism>
<feature type="domain" description="Type IV secretion system coupling protein TraD DNA-binding" evidence="2">
    <location>
        <begin position="397"/>
        <end position="744"/>
    </location>
</feature>
<evidence type="ECO:0000256" key="1">
    <source>
        <dbReference type="SAM" id="Phobius"/>
    </source>
</evidence>
<dbReference type="InterPro" id="IPR019476">
    <property type="entry name" value="T4SS_TraD_DNA-bd"/>
</dbReference>
<dbReference type="Gene3D" id="3.40.50.300">
    <property type="entry name" value="P-loop containing nucleotide triphosphate hydrolases"/>
    <property type="match status" value="2"/>
</dbReference>
<feature type="non-terminal residue" evidence="4">
    <location>
        <position position="1"/>
    </location>
</feature>
<dbReference type="PANTHER" id="PTHR30121">
    <property type="entry name" value="UNCHARACTERIZED PROTEIN YJGR-RELATED"/>
    <property type="match status" value="1"/>
</dbReference>
<feature type="transmembrane region" description="Helical" evidence="1">
    <location>
        <begin position="6"/>
        <end position="22"/>
    </location>
</feature>
<comment type="caution">
    <text evidence="4">The sequence shown here is derived from an EMBL/GenBank/DDBJ whole genome shotgun (WGS) entry which is preliminary data.</text>
</comment>
<dbReference type="PANTHER" id="PTHR30121:SF11">
    <property type="entry name" value="AAA+ ATPASE DOMAIN-CONTAINING PROTEIN"/>
    <property type="match status" value="1"/>
</dbReference>
<keyword evidence="1" id="KW-0812">Transmembrane</keyword>
<keyword evidence="1" id="KW-0472">Membrane</keyword>
<dbReference type="Proteomes" id="UP000319613">
    <property type="component" value="Unassembled WGS sequence"/>
</dbReference>
<dbReference type="AlphaFoldDB" id="A0A554J9L1"/>
<proteinExistence type="predicted"/>
<dbReference type="Pfam" id="PF10412">
    <property type="entry name" value="TrwB_AAD_bind"/>
    <property type="match status" value="1"/>
</dbReference>
<protein>
    <submittedName>
        <fullName evidence="4">Uncharacterized protein</fullName>
    </submittedName>
</protein>
<name>A0A554J9L1_9BACT</name>
<evidence type="ECO:0000313" key="4">
    <source>
        <dbReference type="EMBL" id="TSC65045.1"/>
    </source>
</evidence>
<sequence length="832" mass="94473">GSYIVLVVLVAAFVAVFLHYWLRNRKYSKDVVPRIKNSVFFELQVPKETADQDNYKDLEQKKQLISVAEQIFTTLSESGSKQTFFGKSDYISFEIAAFEKKISFYINCPATLKDVIEKQIHAQYPTAQIEQIAGYNPFVQGAVQATTELALQKKYVYPFRTYKLMETDPLNAITNAMSKLDENEGAVIQLVISPAGDRWQKKPRHMALDIQQGKNPAVVEKGIIARAFHDLIFRSNAGKKNPSRSSRDLSGLDNPINLTPMQQEIVKRLEEKASRPGYKANVRIITSAKDATSADVSMRNIIASFMQYTILPFNGFKIKKRNDNKILLDYIFRAFNDYGKKFILNTEELASIWHLPTPFTETPNIKWLLSKRAPAPVNIPTEGILLGKNIYRNVVTDIRISRDDRRRHMYMIGRTGSGKSELLKNMAIQDIKNGEGLCLIDPHGDLVEGILEHIPKERAEDVILFEPFDTDRPVGLNILEVRSEEQKDFAVQEMISIFYKLVTDPSMLGPMFEHNMRNAMLTLMADQEHPGTIVDIPRIFTDTEFQKYKVSKVKDLVVRNFWEKEMAKTSDFHKSEMLGYLISKVGRFVENATMRNIIGQAKSGFDFRDIMDNGKILLVNLAKGKTGEINAKLLGLILVSKIQMAALSRSDIPREQDRKDFYLYVDEFQNFITDAFSSILSEARKYRLNLVIAHQYLGQLEQQAGAQGAGSKDIRDAVFGNAGTEICFRIGVEDAETMAKEFSPVFSDFDLVNIDRFNAYVKLMINGTGSKPFNMQTMPPLPGGQREMAEAIRELSRLKYGRLREEVEAEILEASQVAEYMAKAGFNTEKTV</sequence>
<feature type="domain" description="DUF8128" evidence="3">
    <location>
        <begin position="61"/>
        <end position="367"/>
    </location>
</feature>
<accession>A0A554J9L1</accession>
<dbReference type="InterPro" id="IPR058441">
    <property type="entry name" value="DUF8128"/>
</dbReference>
<dbReference type="InterPro" id="IPR051162">
    <property type="entry name" value="T4SS_component"/>
</dbReference>
<dbReference type="EMBL" id="VMFF01000072">
    <property type="protein sequence ID" value="TSC65045.1"/>
    <property type="molecule type" value="Genomic_DNA"/>
</dbReference>
<dbReference type="CDD" id="cd01127">
    <property type="entry name" value="TrwB_TraG_TraD_VirD4"/>
    <property type="match status" value="1"/>
</dbReference>
<evidence type="ECO:0000259" key="3">
    <source>
        <dbReference type="Pfam" id="PF26449"/>
    </source>
</evidence>